<keyword evidence="7" id="KW-0966">Cell projection</keyword>
<feature type="non-terminal residue" evidence="11">
    <location>
        <position position="322"/>
    </location>
</feature>
<keyword evidence="4" id="KW-0677">Repeat</keyword>
<dbReference type="InterPro" id="IPR042814">
    <property type="entry name" value="Morn5"/>
</dbReference>
<dbReference type="Gene3D" id="2.20.110.10">
    <property type="entry name" value="Histone H3 K4-specific methyltransferase SET7/9 N-terminal domain"/>
    <property type="match status" value="1"/>
</dbReference>
<dbReference type="Pfam" id="PF01765">
    <property type="entry name" value="RRF"/>
    <property type="match status" value="1"/>
</dbReference>
<sequence length="322" mass="36147">MDDVVFILSPAGYLKGRKRVLHGGPKTHLCPMTRKFVIGRATGFRGEEKNFYLTRKMEGEGVYIFPTDTKYVGEMKDGMFHGKGTLFFPSGSKYEAIWEEGKAVKGTYTFADGLVYKEREWKYCDGYDRRFYKEMLDGLKPAGRCQLTNKDPSRVIPEGCYDCGDGFYNPVTRVVKDYNNKFLRNAAKGKGHPHARVSINSALVEEIINLQEVAEEMNAVIKNLEDYNKSLNIRTSPGALDHIVVATKDGKFPLNQIGQISMKSPQLILVNMSSLPEFLNKFPSVFAVSGHTIIGEGVQQGIHFTTRIVILKVSQEEAILPV</sequence>
<evidence type="ECO:0000256" key="5">
    <source>
        <dbReference type="ARBA" id="ARBA00022846"/>
    </source>
</evidence>
<dbReference type="SUPFAM" id="SSF82185">
    <property type="entry name" value="Histone H3 K4-specific methyltransferase SET7/9 N-terminal domain"/>
    <property type="match status" value="1"/>
</dbReference>
<dbReference type="InterPro" id="IPR023584">
    <property type="entry name" value="Ribosome_recyc_fac_dom"/>
</dbReference>
<comment type="subcellular location">
    <subcellularLocation>
        <location evidence="1">Cell projection</location>
        <location evidence="1">Cilium</location>
        <location evidence="1">Flagellum</location>
    </subcellularLocation>
</comment>
<dbReference type="InterPro" id="IPR036191">
    <property type="entry name" value="RRF_sf"/>
</dbReference>
<dbReference type="SUPFAM" id="SSF55194">
    <property type="entry name" value="Ribosome recycling factor, RRF"/>
    <property type="match status" value="1"/>
</dbReference>
<evidence type="ECO:0000256" key="2">
    <source>
        <dbReference type="ARBA" id="ARBA00016322"/>
    </source>
</evidence>
<proteinExistence type="predicted"/>
<evidence type="ECO:0000256" key="3">
    <source>
        <dbReference type="ARBA" id="ARBA00020581"/>
    </source>
</evidence>
<evidence type="ECO:0000256" key="4">
    <source>
        <dbReference type="ARBA" id="ARBA00022737"/>
    </source>
</evidence>
<gene>
    <name evidence="11" type="primary">Morn5</name>
    <name evidence="11" type="ORF">GTO96_0022428</name>
</gene>
<keyword evidence="5" id="KW-0282">Flagellum</keyword>
<dbReference type="InterPro" id="IPR003409">
    <property type="entry name" value="MORN"/>
</dbReference>
<accession>A0A8X7XKA3</accession>
<feature type="coiled-coil region" evidence="9">
    <location>
        <begin position="207"/>
        <end position="234"/>
    </location>
</feature>
<evidence type="ECO:0000256" key="8">
    <source>
        <dbReference type="ARBA" id="ARBA00033107"/>
    </source>
</evidence>
<evidence type="ECO:0000313" key="11">
    <source>
        <dbReference type="EMBL" id="KAG2470208.1"/>
    </source>
</evidence>
<reference evidence="11 12" key="1">
    <citation type="journal article" date="2021" name="Cell">
        <title>Tracing the genetic footprints of vertebrate landing in non-teleost ray-finned fishes.</title>
        <authorList>
            <person name="Bi X."/>
            <person name="Wang K."/>
            <person name="Yang L."/>
            <person name="Pan H."/>
            <person name="Jiang H."/>
            <person name="Wei Q."/>
            <person name="Fang M."/>
            <person name="Yu H."/>
            <person name="Zhu C."/>
            <person name="Cai Y."/>
            <person name="He Y."/>
            <person name="Gan X."/>
            <person name="Zeng H."/>
            <person name="Yu D."/>
            <person name="Zhu Y."/>
            <person name="Jiang H."/>
            <person name="Qiu Q."/>
            <person name="Yang H."/>
            <person name="Zhang Y.E."/>
            <person name="Wang W."/>
            <person name="Zhu M."/>
            <person name="He S."/>
            <person name="Zhang G."/>
        </authorList>
    </citation>
    <scope>NUCLEOTIDE SEQUENCE [LARGE SCALE GENOMIC DNA]</scope>
    <source>
        <strain evidence="11">Bchr_013</strain>
    </source>
</reference>
<dbReference type="PANTHER" id="PTHR46437">
    <property type="entry name" value="MORN REPEAT-CONTAINING PROTEIN 5"/>
    <property type="match status" value="1"/>
</dbReference>
<feature type="non-terminal residue" evidence="11">
    <location>
        <position position="1"/>
    </location>
</feature>
<evidence type="ECO:0000256" key="9">
    <source>
        <dbReference type="SAM" id="Coils"/>
    </source>
</evidence>
<keyword evidence="9" id="KW-0175">Coiled coil</keyword>
<name>A0A8X7XKA3_POLSE</name>
<organism evidence="11 12">
    <name type="scientific">Polypterus senegalus</name>
    <name type="common">Senegal bichir</name>
    <dbReference type="NCBI Taxonomy" id="55291"/>
    <lineage>
        <taxon>Eukaryota</taxon>
        <taxon>Metazoa</taxon>
        <taxon>Chordata</taxon>
        <taxon>Craniata</taxon>
        <taxon>Vertebrata</taxon>
        <taxon>Euteleostomi</taxon>
        <taxon>Actinopterygii</taxon>
        <taxon>Polypteriformes</taxon>
        <taxon>Polypteridae</taxon>
        <taxon>Polypterus</taxon>
    </lineage>
</organism>
<dbReference type="Proteomes" id="UP000886611">
    <property type="component" value="Unassembled WGS sequence"/>
</dbReference>
<protein>
    <recommendedName>
        <fullName evidence="2">MORN repeat-containing protein 5</fullName>
    </recommendedName>
    <alternativeName>
        <fullName evidence="3">Ribosome-recycling factor, mitochondrial</fullName>
    </alternativeName>
    <alternativeName>
        <fullName evidence="8">Ribosome-releasing factor, mitochondrial</fullName>
    </alternativeName>
</protein>
<dbReference type="AlphaFoldDB" id="A0A8X7XKA3"/>
<evidence type="ECO:0000313" key="12">
    <source>
        <dbReference type="Proteomes" id="UP000886611"/>
    </source>
</evidence>
<evidence type="ECO:0000256" key="6">
    <source>
        <dbReference type="ARBA" id="ARBA00023069"/>
    </source>
</evidence>
<dbReference type="GO" id="GO:0031514">
    <property type="term" value="C:motile cilium"/>
    <property type="evidence" value="ECO:0007669"/>
    <property type="project" value="UniProtKB-SubCell"/>
</dbReference>
<dbReference type="Pfam" id="PF02493">
    <property type="entry name" value="MORN"/>
    <property type="match status" value="3"/>
</dbReference>
<dbReference type="PANTHER" id="PTHR46437:SF1">
    <property type="entry name" value="MORN REPEAT-CONTAINING PROTEIN 5"/>
    <property type="match status" value="1"/>
</dbReference>
<keyword evidence="6" id="KW-0969">Cilium</keyword>
<feature type="domain" description="Ribosome recycling factor" evidence="10">
    <location>
        <begin position="226"/>
        <end position="273"/>
    </location>
</feature>
<evidence type="ECO:0000256" key="1">
    <source>
        <dbReference type="ARBA" id="ARBA00004230"/>
    </source>
</evidence>
<comment type="caution">
    <text evidence="11">The sequence shown here is derived from an EMBL/GenBank/DDBJ whole genome shotgun (WGS) entry which is preliminary data.</text>
</comment>
<dbReference type="Gene3D" id="3.30.1360.40">
    <property type="match status" value="1"/>
</dbReference>
<evidence type="ECO:0000259" key="10">
    <source>
        <dbReference type="Pfam" id="PF01765"/>
    </source>
</evidence>
<evidence type="ECO:0000256" key="7">
    <source>
        <dbReference type="ARBA" id="ARBA00023273"/>
    </source>
</evidence>
<keyword evidence="12" id="KW-1185">Reference proteome</keyword>
<dbReference type="EMBL" id="JAATIS010000147">
    <property type="protein sequence ID" value="KAG2470208.1"/>
    <property type="molecule type" value="Genomic_DNA"/>
</dbReference>